<reference evidence="1" key="1">
    <citation type="submission" date="2020-07" db="EMBL/GenBank/DDBJ databases">
        <title>Koleobacter methoxysyntrophicus gen. nov., sp. nov., a novel anaerobic bacterium isolated from deep subsurface oil field and proposal of Koleobacterales ord. nov. in the phylum Firmicutes.</title>
        <authorList>
            <person name="Sakamoto S."/>
            <person name="Tamaki H."/>
        </authorList>
    </citation>
    <scope>NUCLEOTIDE SEQUENCE</scope>
    <source>
        <strain evidence="1">NRmbB1</strain>
    </source>
</reference>
<dbReference type="EMBL" id="CP059066">
    <property type="protein sequence ID" value="QSQ10619.1"/>
    <property type="molecule type" value="Genomic_DNA"/>
</dbReference>
<protein>
    <submittedName>
        <fullName evidence="1">Uncharacterized protein</fullName>
    </submittedName>
</protein>
<evidence type="ECO:0000313" key="2">
    <source>
        <dbReference type="Proteomes" id="UP000662904"/>
    </source>
</evidence>
<gene>
    <name evidence="1" type="ORF">H0A61_03029</name>
</gene>
<organism evidence="1 2">
    <name type="scientific">Koleobacter methoxysyntrophicus</name>
    <dbReference type="NCBI Taxonomy" id="2751313"/>
    <lineage>
        <taxon>Bacteria</taxon>
        <taxon>Bacillati</taxon>
        <taxon>Bacillota</taxon>
        <taxon>Clostridia</taxon>
        <taxon>Koleobacterales</taxon>
        <taxon>Koleobacteraceae</taxon>
        <taxon>Koleobacter</taxon>
    </lineage>
</organism>
<dbReference type="AlphaFoldDB" id="A0A8A0RSZ3"/>
<sequence>MEELVTYEGTKNGLFFIKNRDTEVLKDLYRLRFMTISQINIEYFGTAKYVYNRLGRMKEAGLIDAIPLLRNQDRDRDLDIRIGKVYYITPEGVKHIEDELEEDVDISKLETRTAIKSSTLARYLIANEVQIALRERFILYSSPIVKDRYNLNRGDQIAGVLERGSERIGLYIPNSDEMVYKRISTEIDRVSMHGIGDIAILCWTDGILERYRGLQSTARSIMVLPFLEGIGILKQVIGTNFIERLIKRELNLSLVSDVDCLFARYIATDGRREYYVSELLTGDLITFRGLLSYTPQQAAKDRPVYLLLWTYQRWEREMFEDMPHIKIIEIEPDFGKLRLSDTVLSRLKPRCPSYISI</sequence>
<dbReference type="InterPro" id="IPR025855">
    <property type="entry name" value="Replic_Relax"/>
</dbReference>
<dbReference type="RefSeq" id="WP_206707926.1">
    <property type="nucleotide sequence ID" value="NZ_CP059066.1"/>
</dbReference>
<dbReference type="Pfam" id="PF13814">
    <property type="entry name" value="Replic_Relax"/>
    <property type="match status" value="1"/>
</dbReference>
<name>A0A8A0RSZ3_9FIRM</name>
<accession>A0A8A0RSZ3</accession>
<evidence type="ECO:0000313" key="1">
    <source>
        <dbReference type="EMBL" id="QSQ10619.1"/>
    </source>
</evidence>
<dbReference type="Proteomes" id="UP000662904">
    <property type="component" value="Chromosome"/>
</dbReference>
<keyword evidence="2" id="KW-1185">Reference proteome</keyword>
<dbReference type="KEGG" id="kme:H0A61_03029"/>
<proteinExistence type="predicted"/>